<dbReference type="Pfam" id="PF22780">
    <property type="entry name" value="HI0933_like_1st"/>
    <property type="match status" value="1"/>
</dbReference>
<keyword evidence="2" id="KW-0285">Flavoprotein</keyword>
<dbReference type="InterPro" id="IPR022460">
    <property type="entry name" value="Flavoprotein_PP4765"/>
</dbReference>
<gene>
    <name evidence="6" type="ORF">C5L14_20430</name>
</gene>
<dbReference type="EMBL" id="PUEJ01000007">
    <property type="protein sequence ID" value="PRH85963.1"/>
    <property type="molecule type" value="Genomic_DNA"/>
</dbReference>
<dbReference type="SUPFAM" id="SSF160996">
    <property type="entry name" value="HI0933 insert domain-like"/>
    <property type="match status" value="1"/>
</dbReference>
<comment type="caution">
    <text evidence="6">The sequence shown here is derived from an EMBL/GenBank/DDBJ whole genome shotgun (WGS) entry which is preliminary data.</text>
</comment>
<dbReference type="PRINTS" id="PR00420">
    <property type="entry name" value="RNGMNOXGNASE"/>
</dbReference>
<protein>
    <submittedName>
        <fullName evidence="6">Aminoacetone oxidase family FAD-binding enzyme</fullName>
    </submittedName>
</protein>
<evidence type="ECO:0000256" key="1">
    <source>
        <dbReference type="ARBA" id="ARBA00001974"/>
    </source>
</evidence>
<evidence type="ECO:0000256" key="3">
    <source>
        <dbReference type="ARBA" id="ARBA00022827"/>
    </source>
</evidence>
<dbReference type="Gene3D" id="2.40.30.10">
    <property type="entry name" value="Translation factors"/>
    <property type="match status" value="1"/>
</dbReference>
<dbReference type="Gene3D" id="1.10.8.260">
    <property type="entry name" value="HI0933 insert domain-like"/>
    <property type="match status" value="1"/>
</dbReference>
<dbReference type="Pfam" id="PF03486">
    <property type="entry name" value="HI0933_like"/>
    <property type="match status" value="1"/>
</dbReference>
<comment type="cofactor">
    <cofactor evidence="1">
        <name>FAD</name>
        <dbReference type="ChEBI" id="CHEBI:57692"/>
    </cofactor>
</comment>
<dbReference type="PANTHER" id="PTHR42887">
    <property type="entry name" value="OS12G0638800 PROTEIN"/>
    <property type="match status" value="1"/>
</dbReference>
<dbReference type="InterPro" id="IPR023166">
    <property type="entry name" value="BaiN-like_dom_sf"/>
</dbReference>
<dbReference type="OrthoDB" id="5288829at2"/>
<keyword evidence="3" id="KW-0274">FAD</keyword>
<name>A0A2S9Q9D6_9HYPH</name>
<keyword evidence="7" id="KW-1185">Reference proteome</keyword>
<dbReference type="InterPro" id="IPR036188">
    <property type="entry name" value="FAD/NAD-bd_sf"/>
</dbReference>
<dbReference type="Gene3D" id="3.50.50.60">
    <property type="entry name" value="FAD/NAD(P)-binding domain"/>
    <property type="match status" value="1"/>
</dbReference>
<evidence type="ECO:0000256" key="2">
    <source>
        <dbReference type="ARBA" id="ARBA00022630"/>
    </source>
</evidence>
<dbReference type="NCBIfam" id="TIGR03862">
    <property type="entry name" value="flavo_PP4765"/>
    <property type="match status" value="1"/>
</dbReference>
<reference evidence="6 7" key="1">
    <citation type="submission" date="2018-02" db="EMBL/GenBank/DDBJ databases">
        <title>Whole genome sequencing of endophytic bacterium.</title>
        <authorList>
            <person name="Eedara R."/>
            <person name="Podile A.R."/>
        </authorList>
    </citation>
    <scope>NUCLEOTIDE SEQUENCE [LARGE SCALE GENOMIC DNA]</scope>
    <source>
        <strain evidence="6 7">RP1T</strain>
    </source>
</reference>
<dbReference type="NCBIfam" id="TIGR00275">
    <property type="entry name" value="aminoacetone oxidase family FAD-binding enzyme"/>
    <property type="match status" value="1"/>
</dbReference>
<evidence type="ECO:0000259" key="4">
    <source>
        <dbReference type="Pfam" id="PF03486"/>
    </source>
</evidence>
<dbReference type="Proteomes" id="UP000237682">
    <property type="component" value="Unassembled WGS sequence"/>
</dbReference>
<feature type="domain" description="RsdA/BaiN/AoA(So)-like insert" evidence="5">
    <location>
        <begin position="192"/>
        <end position="342"/>
    </location>
</feature>
<dbReference type="AlphaFoldDB" id="A0A2S9Q9D6"/>
<accession>A0A2S9Q9D6</accession>
<sequence length="403" mass="42437">MSDIVIIGAGPAGLIAAERLAAAGHAVSIYERMPSPARKFLMAGRGGLNLSHGEAFERFLTRYGPAEAFLESALRAFTPGDLVAWAEGLGEKTFVGSSGRIFPESFKASPLLRAWLARLAGLGVTLHIRHCWTGWDGEGRLAFQGPDGGLVHRKAAATLLALGGASWPRLGADGGWVPLLRGRGVAITDLAPANSGVEIGWSRAYAEKSAGEPLKRIAVTLAGATRRGEAVVTERGLEGGVVYALSPVIRSSIAMHGHAEIAIDLRPDLDEAALARLLDRPQASQSLSTYLRKAAKLAPVAIGLLREATGNALPREAAALARLIKHVPLRVTAQRSLERAISTAGGVALEEIDSQFMLRKAPSVFVAGEMLDWEAPTGGYLLQACFATGVAAARGIETWLAAR</sequence>
<evidence type="ECO:0000259" key="5">
    <source>
        <dbReference type="Pfam" id="PF22780"/>
    </source>
</evidence>
<evidence type="ECO:0000313" key="6">
    <source>
        <dbReference type="EMBL" id="PRH85963.1"/>
    </source>
</evidence>
<organism evidence="6 7">
    <name type="scientific">Labrys okinawensis</name>
    <dbReference type="NCBI Taxonomy" id="346911"/>
    <lineage>
        <taxon>Bacteria</taxon>
        <taxon>Pseudomonadati</taxon>
        <taxon>Pseudomonadota</taxon>
        <taxon>Alphaproteobacteria</taxon>
        <taxon>Hyphomicrobiales</taxon>
        <taxon>Xanthobacteraceae</taxon>
        <taxon>Labrys</taxon>
    </lineage>
</organism>
<proteinExistence type="predicted"/>
<feature type="domain" description="RsdA/BaiN/AoA(So)-like Rossmann fold-like" evidence="4">
    <location>
        <begin position="3"/>
        <end position="394"/>
    </location>
</feature>
<dbReference type="PANTHER" id="PTHR42887:SF1">
    <property type="entry name" value="BLR3961 PROTEIN"/>
    <property type="match status" value="1"/>
</dbReference>
<evidence type="ECO:0000313" key="7">
    <source>
        <dbReference type="Proteomes" id="UP000237682"/>
    </source>
</evidence>
<dbReference type="SUPFAM" id="SSF51905">
    <property type="entry name" value="FAD/NAD(P)-binding domain"/>
    <property type="match status" value="1"/>
</dbReference>
<dbReference type="InterPro" id="IPR055178">
    <property type="entry name" value="RsdA/BaiN/AoA(So)-like_dom"/>
</dbReference>
<dbReference type="InterPro" id="IPR057661">
    <property type="entry name" value="RsdA/BaiN/AoA(So)_Rossmann"/>
</dbReference>
<dbReference type="InterPro" id="IPR004792">
    <property type="entry name" value="BaiN-like"/>
</dbReference>